<gene>
    <name evidence="1" type="ORF">ACIOUF_06010</name>
</gene>
<reference evidence="1 2" key="1">
    <citation type="submission" date="2024-10" db="EMBL/GenBank/DDBJ databases">
        <title>The Natural Products Discovery Center: Release of the First 8490 Sequenced Strains for Exploring Actinobacteria Biosynthetic Diversity.</title>
        <authorList>
            <person name="Kalkreuter E."/>
            <person name="Kautsar S.A."/>
            <person name="Yang D."/>
            <person name="Bader C.D."/>
            <person name="Teijaro C.N."/>
            <person name="Fluegel L."/>
            <person name="Davis C.M."/>
            <person name="Simpson J.R."/>
            <person name="Lauterbach L."/>
            <person name="Steele A.D."/>
            <person name="Gui C."/>
            <person name="Meng S."/>
            <person name="Li G."/>
            <person name="Viehrig K."/>
            <person name="Ye F."/>
            <person name="Su P."/>
            <person name="Kiefer A.F."/>
            <person name="Nichols A."/>
            <person name="Cepeda A.J."/>
            <person name="Yan W."/>
            <person name="Fan B."/>
            <person name="Jiang Y."/>
            <person name="Adhikari A."/>
            <person name="Zheng C.-J."/>
            <person name="Schuster L."/>
            <person name="Cowan T.M."/>
            <person name="Smanski M.J."/>
            <person name="Chevrette M.G."/>
            <person name="De Carvalho L.P.S."/>
            <person name="Shen B."/>
        </authorList>
    </citation>
    <scope>NUCLEOTIDE SEQUENCE [LARGE SCALE GENOMIC DNA]</scope>
    <source>
        <strain evidence="1 2">NPDC087689</strain>
    </source>
</reference>
<keyword evidence="2" id="KW-1185">Reference proteome</keyword>
<evidence type="ECO:0000313" key="2">
    <source>
        <dbReference type="Proteomes" id="UP001617296"/>
    </source>
</evidence>
<protein>
    <submittedName>
        <fullName evidence="1">Uncharacterized protein</fullName>
    </submittedName>
</protein>
<proteinExistence type="predicted"/>
<organism evidence="1 2">
    <name type="scientific">Pseudomonas iridis</name>
    <dbReference type="NCBI Taxonomy" id="2710587"/>
    <lineage>
        <taxon>Bacteria</taxon>
        <taxon>Pseudomonadati</taxon>
        <taxon>Pseudomonadota</taxon>
        <taxon>Gammaproteobacteria</taxon>
        <taxon>Pseudomonadales</taxon>
        <taxon>Pseudomonadaceae</taxon>
        <taxon>Pseudomonas</taxon>
    </lineage>
</organism>
<accession>A0ABW8DFD8</accession>
<comment type="caution">
    <text evidence="1">The sequence shown here is derived from an EMBL/GenBank/DDBJ whole genome shotgun (WGS) entry which is preliminary data.</text>
</comment>
<name>A0ABW8DFD8_9PSED</name>
<dbReference type="Proteomes" id="UP001617296">
    <property type="component" value="Unassembled WGS sequence"/>
</dbReference>
<sequence length="68" mass="7226">MQTTQHSNTRCPVYLHPSACSTRVAIEAIQLHTGLLVIITPKGRTEAIQAFNTPAADDSHPPFGGDAA</sequence>
<dbReference type="RefSeq" id="WP_401230516.1">
    <property type="nucleotide sequence ID" value="NZ_JBIUVY010000005.1"/>
</dbReference>
<dbReference type="EMBL" id="JBIUVY010000005">
    <property type="protein sequence ID" value="MFJ2285916.1"/>
    <property type="molecule type" value="Genomic_DNA"/>
</dbReference>
<evidence type="ECO:0000313" key="1">
    <source>
        <dbReference type="EMBL" id="MFJ2285916.1"/>
    </source>
</evidence>